<protein>
    <submittedName>
        <fullName evidence="2">Uncharacterized protein</fullName>
    </submittedName>
</protein>
<proteinExistence type="predicted"/>
<organism evidence="2">
    <name type="scientific">Arion vulgaris</name>
    <dbReference type="NCBI Taxonomy" id="1028688"/>
    <lineage>
        <taxon>Eukaryota</taxon>
        <taxon>Metazoa</taxon>
        <taxon>Spiralia</taxon>
        <taxon>Lophotrochozoa</taxon>
        <taxon>Mollusca</taxon>
        <taxon>Gastropoda</taxon>
        <taxon>Heterobranchia</taxon>
        <taxon>Euthyneura</taxon>
        <taxon>Panpulmonata</taxon>
        <taxon>Eupulmonata</taxon>
        <taxon>Stylommatophora</taxon>
        <taxon>Helicina</taxon>
        <taxon>Arionoidea</taxon>
        <taxon>Arionidae</taxon>
        <taxon>Arion</taxon>
    </lineage>
</organism>
<evidence type="ECO:0000313" key="2">
    <source>
        <dbReference type="EMBL" id="CEK62104.1"/>
    </source>
</evidence>
<name>A0A0B6Z0J2_9EUPU</name>
<feature type="compositionally biased region" description="Polar residues" evidence="1">
    <location>
        <begin position="46"/>
        <end position="59"/>
    </location>
</feature>
<feature type="region of interest" description="Disordered" evidence="1">
    <location>
        <begin position="38"/>
        <end position="59"/>
    </location>
</feature>
<gene>
    <name evidence="2" type="primary">ORF44205</name>
</gene>
<feature type="non-terminal residue" evidence="2">
    <location>
        <position position="101"/>
    </location>
</feature>
<sequence>AEFDSDTKDRLYISENIHDDSCVYLSDSSLGWSANSSSCKKRHKQANPNTKNKSRCGNQTELSHTETCPSYTSVKSLIHGHVILDKQSSVSSKLNLNLDSQ</sequence>
<accession>A0A0B6Z0J2</accession>
<feature type="non-terminal residue" evidence="2">
    <location>
        <position position="1"/>
    </location>
</feature>
<evidence type="ECO:0000256" key="1">
    <source>
        <dbReference type="SAM" id="MobiDB-lite"/>
    </source>
</evidence>
<reference evidence="2" key="1">
    <citation type="submission" date="2014-12" db="EMBL/GenBank/DDBJ databases">
        <title>Insight into the proteome of Arion vulgaris.</title>
        <authorList>
            <person name="Aradska J."/>
            <person name="Bulat T."/>
            <person name="Smidak R."/>
            <person name="Sarate P."/>
            <person name="Gangsoo J."/>
            <person name="Sialana F."/>
            <person name="Bilban M."/>
            <person name="Lubec G."/>
        </authorList>
    </citation>
    <scope>NUCLEOTIDE SEQUENCE</scope>
    <source>
        <tissue evidence="2">Skin</tissue>
    </source>
</reference>
<dbReference type="AlphaFoldDB" id="A0A0B6Z0J2"/>
<dbReference type="EMBL" id="HACG01015239">
    <property type="protein sequence ID" value="CEK62104.1"/>
    <property type="molecule type" value="Transcribed_RNA"/>
</dbReference>